<feature type="binding site" evidence="5 8">
    <location>
        <position position="420"/>
    </location>
    <ligand>
        <name>substrate</name>
    </ligand>
</feature>
<dbReference type="PANTHER" id="PTHR21256:SF2">
    <property type="entry name" value="HISTIDINE BIOSYNTHESIS TRIFUNCTIONAL PROTEIN"/>
    <property type="match status" value="1"/>
</dbReference>
<dbReference type="InterPro" id="IPR012131">
    <property type="entry name" value="Hstdl_DH"/>
</dbReference>
<feature type="binding site" evidence="5 8">
    <location>
        <position position="240"/>
    </location>
    <ligand>
        <name>substrate</name>
    </ligand>
</feature>
<dbReference type="Pfam" id="PF00815">
    <property type="entry name" value="Histidinol_dh"/>
    <property type="match status" value="1"/>
</dbReference>
<dbReference type="GO" id="GO:0005829">
    <property type="term" value="C:cytosol"/>
    <property type="evidence" value="ECO:0007669"/>
    <property type="project" value="TreeGrafter"/>
</dbReference>
<dbReference type="InterPro" id="IPR022695">
    <property type="entry name" value="Histidinol_DH_monofunct"/>
</dbReference>
<keyword evidence="5" id="KW-0520">NAD</keyword>
<keyword evidence="3 5" id="KW-0862">Zinc</keyword>
<dbReference type="SUPFAM" id="SSF53720">
    <property type="entry name" value="ALDH-like"/>
    <property type="match status" value="1"/>
</dbReference>
<dbReference type="FunFam" id="3.40.50.1980:FF:000001">
    <property type="entry name" value="Histidinol dehydrogenase"/>
    <property type="match status" value="1"/>
</dbReference>
<dbReference type="GO" id="GO:0051287">
    <property type="term" value="F:NAD binding"/>
    <property type="evidence" value="ECO:0007669"/>
    <property type="project" value="InterPro"/>
</dbReference>
<accession>A0AA49Q6I8</accession>
<accession>A0AA49Q427</accession>
<dbReference type="NCBIfam" id="TIGR00069">
    <property type="entry name" value="hisD"/>
    <property type="match status" value="1"/>
</dbReference>
<keyword evidence="5" id="KW-0028">Amino-acid biosynthesis</keyword>
<dbReference type="InterPro" id="IPR001692">
    <property type="entry name" value="Histidinol_DH_CS"/>
</dbReference>
<dbReference type="Gene3D" id="3.40.50.1980">
    <property type="entry name" value="Nitrogenase molybdenum iron protein domain"/>
    <property type="match status" value="2"/>
</dbReference>
<evidence type="ECO:0000256" key="8">
    <source>
        <dbReference type="PIRSR" id="PIRSR000099-3"/>
    </source>
</evidence>
<reference evidence="11" key="1">
    <citation type="submission" date="2023-07" db="EMBL/GenBank/DDBJ databases">
        <authorList>
            <person name="Haufschild T."/>
            <person name="Kallscheuer N."/>
            <person name="Hammer J."/>
            <person name="Kohn T."/>
            <person name="Kabuu M."/>
            <person name="Jogler M."/>
            <person name="Wohfarth N."/>
            <person name="Heuer A."/>
            <person name="Rohde M."/>
            <person name="van Teeseling M.C.F."/>
            <person name="Jogler C."/>
        </authorList>
    </citation>
    <scope>NUCLEOTIDE SEQUENCE</scope>
    <source>
        <strain evidence="11">Strain 138</strain>
        <strain evidence="12">Strain 318</strain>
    </source>
</reference>
<evidence type="ECO:0000256" key="3">
    <source>
        <dbReference type="ARBA" id="ARBA00022833"/>
    </source>
</evidence>
<dbReference type="PRINTS" id="PR00083">
    <property type="entry name" value="HOLDHDRGNASE"/>
</dbReference>
<feature type="binding site" evidence="5 9">
    <location>
        <position position="262"/>
    </location>
    <ligand>
        <name>Zn(2+)</name>
        <dbReference type="ChEBI" id="CHEBI:29105"/>
    </ligand>
</feature>
<name>A0AA49Q427_9BACT</name>
<keyword evidence="5" id="KW-0368">Histidine biosynthesis</keyword>
<feature type="binding site" evidence="5 8">
    <location>
        <position position="425"/>
    </location>
    <ligand>
        <name>substrate</name>
    </ligand>
</feature>
<feature type="binding site" evidence="5 9">
    <location>
        <position position="366"/>
    </location>
    <ligand>
        <name>Zn(2+)</name>
        <dbReference type="ChEBI" id="CHEBI:29105"/>
    </ligand>
</feature>
<evidence type="ECO:0000256" key="2">
    <source>
        <dbReference type="ARBA" id="ARBA00022723"/>
    </source>
</evidence>
<evidence type="ECO:0000256" key="6">
    <source>
        <dbReference type="PIRNR" id="PIRNR000099"/>
    </source>
</evidence>
<protein>
    <recommendedName>
        <fullName evidence="5">Histidinol dehydrogenase</fullName>
        <shortName evidence="5">HDH</shortName>
        <ecNumber evidence="5">1.1.1.23</ecNumber>
    </recommendedName>
</protein>
<keyword evidence="13" id="KW-1185">Reference proteome</keyword>
<feature type="binding site" evidence="5 9">
    <location>
        <position position="425"/>
    </location>
    <ligand>
        <name>Zn(2+)</name>
        <dbReference type="ChEBI" id="CHEBI:29105"/>
    </ligand>
</feature>
<comment type="caution">
    <text evidence="5">Lacks conserved residue(s) required for the propagation of feature annotation.</text>
</comment>
<evidence type="ECO:0000256" key="7">
    <source>
        <dbReference type="PIRSR" id="PIRSR000099-1"/>
    </source>
</evidence>
<feature type="binding site" evidence="5 8">
    <location>
        <position position="331"/>
    </location>
    <ligand>
        <name>substrate</name>
    </ligand>
</feature>
<keyword evidence="4 5" id="KW-0560">Oxidoreductase</keyword>
<dbReference type="PANTHER" id="PTHR21256">
    <property type="entry name" value="HISTIDINOL DEHYDROGENASE HDH"/>
    <property type="match status" value="1"/>
</dbReference>
<dbReference type="InterPro" id="IPR016161">
    <property type="entry name" value="Ald_DH/histidinol_DH"/>
</dbReference>
<sequence>MSALRFAAVGPLTSLDATARRALFDRNTTTDDAVRERTRTVLARVRAEGDAALLAYAREFDGATLDRLEVPRDAWEAALTSLDATLRRALERAAANIRRVHEAFRPEPREVATPDGAIIGRRPDPLARVGVYAPGGRATYPSSLLMGAVPARVAGVREVIVCSPPDARGAPSAVLLAAAAIAGVDRVFAVGGAGAVAAMAYGTASIPAVDRIVGPGNAYVAEAKLQVSGRVGIDSPAGPSELLVLADASATPAVVAREMLAQAEHDPVAAVVLVTDSDALATEVRRELESRVDAEPRADVIRAAFAARGGILTVESLVDAVEFANAWAAEHLLLAVAPAVEGRVLAELRGAGTVFIGETASVAFGDYMSGANHVLPTGGLARIWSGLSTLDFVRWTTWQRIDREAARRLADDVDTFARAEGLPAHAAAARQWGGA</sequence>
<comment type="function">
    <text evidence="5">Catalyzes the sequential NAD-dependent oxidations of L-histidinol to L-histidinaldehyde and then to L-histidine.</text>
</comment>
<dbReference type="Proteomes" id="UP001229955">
    <property type="component" value="Chromosome"/>
</dbReference>
<evidence type="ECO:0000256" key="10">
    <source>
        <dbReference type="RuleBase" id="RU004175"/>
    </source>
</evidence>
<dbReference type="PROSITE" id="PS00611">
    <property type="entry name" value="HISOL_DEHYDROGENASE"/>
    <property type="match status" value="1"/>
</dbReference>
<feature type="active site" description="Proton acceptor" evidence="5 7">
    <location>
        <position position="331"/>
    </location>
</feature>
<comment type="cofactor">
    <cofactor evidence="5 9">
        <name>Zn(2+)</name>
        <dbReference type="ChEBI" id="CHEBI:29105"/>
    </cofactor>
    <text evidence="5 9">Binds 1 zinc ion per subunit.</text>
</comment>
<dbReference type="EMBL" id="CP130613">
    <property type="protein sequence ID" value="WKW13724.1"/>
    <property type="molecule type" value="Genomic_DNA"/>
</dbReference>
<evidence type="ECO:0000313" key="11">
    <source>
        <dbReference type="EMBL" id="WKW10815.1"/>
    </source>
</evidence>
<evidence type="ECO:0000256" key="9">
    <source>
        <dbReference type="PIRSR" id="PIRSR000099-4"/>
    </source>
</evidence>
<evidence type="ECO:0000256" key="5">
    <source>
        <dbReference type="HAMAP-Rule" id="MF_01024"/>
    </source>
</evidence>
<proteinExistence type="inferred from homology"/>
<dbReference type="EMBL" id="CP130612">
    <property type="protein sequence ID" value="WKW10815.1"/>
    <property type="molecule type" value="Genomic_DNA"/>
</dbReference>
<dbReference type="KEGG" id="pspc:Strain318_000047"/>
<dbReference type="AlphaFoldDB" id="A0AA49Q427"/>
<dbReference type="GO" id="GO:0000105">
    <property type="term" value="P:L-histidine biosynthetic process"/>
    <property type="evidence" value="ECO:0007669"/>
    <property type="project" value="UniProtKB-UniRule"/>
</dbReference>
<keyword evidence="2 5" id="KW-0479">Metal-binding</keyword>
<dbReference type="Gene3D" id="1.20.5.1300">
    <property type="match status" value="1"/>
</dbReference>
<comment type="pathway">
    <text evidence="5">Amino-acid biosynthesis; L-histidine biosynthesis; L-histidine from 5-phospho-alpha-D-ribose 1-diphosphate: step 9/9.</text>
</comment>
<dbReference type="EC" id="1.1.1.23" evidence="5"/>
<dbReference type="GO" id="GO:0004399">
    <property type="term" value="F:histidinol dehydrogenase activity"/>
    <property type="evidence" value="ECO:0007669"/>
    <property type="project" value="UniProtKB-UniRule"/>
</dbReference>
<dbReference type="PIRSF" id="PIRSF000099">
    <property type="entry name" value="Histidinol_dh"/>
    <property type="match status" value="1"/>
</dbReference>
<dbReference type="HAMAP" id="MF_01024">
    <property type="entry name" value="HisD"/>
    <property type="match status" value="1"/>
</dbReference>
<evidence type="ECO:0000256" key="1">
    <source>
        <dbReference type="ARBA" id="ARBA00010178"/>
    </source>
</evidence>
<feature type="binding site" evidence="5 8">
    <location>
        <position position="366"/>
    </location>
    <ligand>
        <name>substrate</name>
    </ligand>
</feature>
<evidence type="ECO:0000313" key="13">
    <source>
        <dbReference type="Proteomes" id="UP001229955"/>
    </source>
</evidence>
<comment type="catalytic activity">
    <reaction evidence="5">
        <text>L-histidinol + 2 NAD(+) + H2O = L-histidine + 2 NADH + 3 H(+)</text>
        <dbReference type="Rhea" id="RHEA:20641"/>
        <dbReference type="ChEBI" id="CHEBI:15377"/>
        <dbReference type="ChEBI" id="CHEBI:15378"/>
        <dbReference type="ChEBI" id="CHEBI:57540"/>
        <dbReference type="ChEBI" id="CHEBI:57595"/>
        <dbReference type="ChEBI" id="CHEBI:57699"/>
        <dbReference type="ChEBI" id="CHEBI:57945"/>
        <dbReference type="EC" id="1.1.1.23"/>
    </reaction>
</comment>
<feature type="binding site" evidence="5 8">
    <location>
        <position position="262"/>
    </location>
    <ligand>
        <name>substrate</name>
    </ligand>
</feature>
<dbReference type="GO" id="GO:0008270">
    <property type="term" value="F:zinc ion binding"/>
    <property type="evidence" value="ECO:0007669"/>
    <property type="project" value="UniProtKB-UniRule"/>
</dbReference>
<gene>
    <name evidence="5 11" type="primary">hisD</name>
    <name evidence="11" type="ORF">Strain138_000047</name>
    <name evidence="12" type="ORF">Strain318_000047</name>
</gene>
<evidence type="ECO:0000313" key="12">
    <source>
        <dbReference type="EMBL" id="WKW13724.1"/>
    </source>
</evidence>
<feature type="active site" description="Proton acceptor" evidence="5 7">
    <location>
        <position position="330"/>
    </location>
</feature>
<feature type="binding site" evidence="5 8">
    <location>
        <position position="265"/>
    </location>
    <ligand>
        <name>substrate</name>
    </ligand>
</feature>
<organism evidence="11">
    <name type="scientific">Pseudogemmatithrix spongiicola</name>
    <dbReference type="NCBI Taxonomy" id="3062599"/>
    <lineage>
        <taxon>Bacteria</taxon>
        <taxon>Pseudomonadati</taxon>
        <taxon>Gemmatimonadota</taxon>
        <taxon>Gemmatimonadia</taxon>
        <taxon>Gemmatimonadales</taxon>
        <taxon>Gemmatimonadaceae</taxon>
        <taxon>Pseudogemmatithrix</taxon>
    </lineage>
</organism>
<evidence type="ECO:0000256" key="4">
    <source>
        <dbReference type="ARBA" id="ARBA00023002"/>
    </source>
</evidence>
<dbReference type="RefSeq" id="WP_367886526.1">
    <property type="nucleotide sequence ID" value="NZ_CP130612.1"/>
</dbReference>
<dbReference type="CDD" id="cd06572">
    <property type="entry name" value="Histidinol_dh"/>
    <property type="match status" value="1"/>
</dbReference>
<comment type="similarity">
    <text evidence="1 5 6 10">Belongs to the histidinol dehydrogenase family.</text>
</comment>
<feature type="binding site" evidence="5 9">
    <location>
        <position position="265"/>
    </location>
    <ligand>
        <name>Zn(2+)</name>
        <dbReference type="ChEBI" id="CHEBI:29105"/>
    </ligand>
</feature>